<comment type="caution">
    <text evidence="6">The sequence shown here is derived from an EMBL/GenBank/DDBJ whole genome shotgun (WGS) entry which is preliminary data.</text>
</comment>
<dbReference type="PROSITE" id="PS50977">
    <property type="entry name" value="HTH_TETR_2"/>
    <property type="match status" value="1"/>
</dbReference>
<evidence type="ECO:0000259" key="5">
    <source>
        <dbReference type="PROSITE" id="PS50977"/>
    </source>
</evidence>
<feature type="domain" description="HTH tetR-type" evidence="5">
    <location>
        <begin position="12"/>
        <end position="72"/>
    </location>
</feature>
<reference evidence="6 7" key="1">
    <citation type="submission" date="2020-04" db="EMBL/GenBank/DDBJ databases">
        <title>Rhizobium sp. S-51 isolated from soil.</title>
        <authorList>
            <person name="Dahal R.H."/>
        </authorList>
    </citation>
    <scope>NUCLEOTIDE SEQUENCE [LARGE SCALE GENOMIC DNA]</scope>
    <source>
        <strain evidence="6 7">S-51</strain>
    </source>
</reference>
<evidence type="ECO:0000256" key="3">
    <source>
        <dbReference type="ARBA" id="ARBA00023163"/>
    </source>
</evidence>
<dbReference type="Pfam" id="PF16859">
    <property type="entry name" value="TetR_C_11"/>
    <property type="match status" value="1"/>
</dbReference>
<dbReference type="InterPro" id="IPR050109">
    <property type="entry name" value="HTH-type_TetR-like_transc_reg"/>
</dbReference>
<proteinExistence type="predicted"/>
<keyword evidence="3" id="KW-0804">Transcription</keyword>
<keyword evidence="2 4" id="KW-0238">DNA-binding</keyword>
<dbReference type="InterPro" id="IPR009057">
    <property type="entry name" value="Homeodomain-like_sf"/>
</dbReference>
<dbReference type="Gene3D" id="1.10.357.10">
    <property type="entry name" value="Tetracycline Repressor, domain 2"/>
    <property type="match status" value="1"/>
</dbReference>
<evidence type="ECO:0000256" key="4">
    <source>
        <dbReference type="PROSITE-ProRule" id="PRU00335"/>
    </source>
</evidence>
<dbReference type="InterPro" id="IPR036271">
    <property type="entry name" value="Tet_transcr_reg_TetR-rel_C_sf"/>
</dbReference>
<keyword evidence="7" id="KW-1185">Reference proteome</keyword>
<dbReference type="Pfam" id="PF00440">
    <property type="entry name" value="TetR_N"/>
    <property type="match status" value="1"/>
</dbReference>
<dbReference type="FunFam" id="1.10.10.60:FF:000141">
    <property type="entry name" value="TetR family transcriptional regulator"/>
    <property type="match status" value="1"/>
</dbReference>
<gene>
    <name evidence="6" type="ORF">HHL25_00450</name>
</gene>
<dbReference type="PANTHER" id="PTHR30055:SF223">
    <property type="entry name" value="HTH-TYPE TRANSCRIPTIONAL REGULATOR UIDR"/>
    <property type="match status" value="1"/>
</dbReference>
<dbReference type="Proteomes" id="UP000541470">
    <property type="component" value="Unassembled WGS sequence"/>
</dbReference>
<dbReference type="SUPFAM" id="SSF48498">
    <property type="entry name" value="Tetracyclin repressor-like, C-terminal domain"/>
    <property type="match status" value="1"/>
</dbReference>
<accession>A0A7Y0FUI9</accession>
<dbReference type="InterPro" id="IPR011075">
    <property type="entry name" value="TetR_C"/>
</dbReference>
<dbReference type="PANTHER" id="PTHR30055">
    <property type="entry name" value="HTH-TYPE TRANSCRIPTIONAL REGULATOR RUTR"/>
    <property type="match status" value="1"/>
</dbReference>
<dbReference type="SUPFAM" id="SSF46689">
    <property type="entry name" value="Homeodomain-like"/>
    <property type="match status" value="1"/>
</dbReference>
<dbReference type="PRINTS" id="PR00455">
    <property type="entry name" value="HTHTETR"/>
</dbReference>
<dbReference type="InterPro" id="IPR001647">
    <property type="entry name" value="HTH_TetR"/>
</dbReference>
<evidence type="ECO:0000256" key="2">
    <source>
        <dbReference type="ARBA" id="ARBA00023125"/>
    </source>
</evidence>
<dbReference type="AlphaFoldDB" id="A0A7Y0FUI9"/>
<protein>
    <submittedName>
        <fullName evidence="6">Helix-turn-helix transcriptional regulator</fullName>
    </submittedName>
</protein>
<dbReference type="GO" id="GO:0003700">
    <property type="term" value="F:DNA-binding transcription factor activity"/>
    <property type="evidence" value="ECO:0007669"/>
    <property type="project" value="TreeGrafter"/>
</dbReference>
<dbReference type="RefSeq" id="WP_169586194.1">
    <property type="nucleotide sequence ID" value="NZ_JABBGK010000001.1"/>
</dbReference>
<dbReference type="EMBL" id="JABBGK010000001">
    <property type="protein sequence ID" value="NML72584.1"/>
    <property type="molecule type" value="Genomic_DNA"/>
</dbReference>
<feature type="DNA-binding region" description="H-T-H motif" evidence="4">
    <location>
        <begin position="35"/>
        <end position="54"/>
    </location>
</feature>
<organism evidence="6 7">
    <name type="scientific">Rhizobium terricola</name>
    <dbReference type="NCBI Taxonomy" id="2728849"/>
    <lineage>
        <taxon>Bacteria</taxon>
        <taxon>Pseudomonadati</taxon>
        <taxon>Pseudomonadota</taxon>
        <taxon>Alphaproteobacteria</taxon>
        <taxon>Hyphomicrobiales</taxon>
        <taxon>Rhizobiaceae</taxon>
        <taxon>Rhizobium/Agrobacterium group</taxon>
        <taxon>Rhizobium</taxon>
    </lineage>
</organism>
<name>A0A7Y0FUI9_9HYPH</name>
<keyword evidence="1" id="KW-0805">Transcription regulation</keyword>
<dbReference type="GO" id="GO:0000976">
    <property type="term" value="F:transcription cis-regulatory region binding"/>
    <property type="evidence" value="ECO:0007669"/>
    <property type="project" value="TreeGrafter"/>
</dbReference>
<evidence type="ECO:0000256" key="1">
    <source>
        <dbReference type="ARBA" id="ARBA00023015"/>
    </source>
</evidence>
<evidence type="ECO:0000313" key="6">
    <source>
        <dbReference type="EMBL" id="NML72584.1"/>
    </source>
</evidence>
<evidence type="ECO:0000313" key="7">
    <source>
        <dbReference type="Proteomes" id="UP000541470"/>
    </source>
</evidence>
<sequence>MTEKTRRRRDPEERRAEILAAAFALFSERGFAATRIEDVAARAGIAKGTVYLHFPDKEALFTSLASGMASPLLARMAEMANNDRIPPKSVIAGLYAMADSEILGTDRRHMLRLLISEGQFFPVVAEFYHRNVLSVGLALLRRVLERAAERGELRNPKVAEVPQLVFAPVLMSIIWKSLFEPYEHLDTKTVFATFLETLFLPSEGEAS</sequence>